<dbReference type="AlphaFoldDB" id="A0A1I7YZC5"/>
<sequence>MEILGDFVFTLFLLPLLANSIDSSVSSGNRNKRAQNGDELDRLTAQGSPITKPLPIPLISTTGFPDRHSTALLYMNGSDNGNFSTVQTDVTQKAATARTTTTESLNAQITSPWTLSSTKPELHTTFATSSTFQTGSEAPLYASQSQSLSTVLTESVATASSALPYHATISDFDTSDVLMPNLVSTTNFPTPTSSSRPTTLSYDTTIQEHTSIFTTQFSTAEISARLKEFLKEISDSAMKDFEREEGTELQSVLNLFLDNQQKLVNLIGAM</sequence>
<accession>A0A1I7YZC5</accession>
<keyword evidence="2" id="KW-0732">Signal</keyword>
<name>A0A1I7YZC5_9BILA</name>
<organism evidence="3 4">
    <name type="scientific">Steinernema glaseri</name>
    <dbReference type="NCBI Taxonomy" id="37863"/>
    <lineage>
        <taxon>Eukaryota</taxon>
        <taxon>Metazoa</taxon>
        <taxon>Ecdysozoa</taxon>
        <taxon>Nematoda</taxon>
        <taxon>Chromadorea</taxon>
        <taxon>Rhabditida</taxon>
        <taxon>Tylenchina</taxon>
        <taxon>Panagrolaimomorpha</taxon>
        <taxon>Strongyloidoidea</taxon>
        <taxon>Steinernematidae</taxon>
        <taxon>Steinernema</taxon>
    </lineage>
</organism>
<feature type="signal peptide" evidence="2">
    <location>
        <begin position="1"/>
        <end position="18"/>
    </location>
</feature>
<proteinExistence type="predicted"/>
<feature type="chain" id="PRO_5009312773" evidence="2">
    <location>
        <begin position="19"/>
        <end position="270"/>
    </location>
</feature>
<evidence type="ECO:0000256" key="2">
    <source>
        <dbReference type="SAM" id="SignalP"/>
    </source>
</evidence>
<feature type="region of interest" description="Disordered" evidence="1">
    <location>
        <begin position="24"/>
        <end position="52"/>
    </location>
</feature>
<reference evidence="4" key="1">
    <citation type="submission" date="2016-11" db="UniProtKB">
        <authorList>
            <consortium name="WormBaseParasite"/>
        </authorList>
    </citation>
    <scope>IDENTIFICATION</scope>
</reference>
<dbReference type="WBParaSite" id="L893_g21048.t1">
    <property type="protein sequence ID" value="L893_g21048.t1"/>
    <property type="gene ID" value="L893_g21048"/>
</dbReference>
<dbReference type="Proteomes" id="UP000095287">
    <property type="component" value="Unplaced"/>
</dbReference>
<keyword evidence="3" id="KW-1185">Reference proteome</keyword>
<protein>
    <submittedName>
        <fullName evidence="4">Flocculation protein FLO11-like</fullName>
    </submittedName>
</protein>
<evidence type="ECO:0000256" key="1">
    <source>
        <dbReference type="SAM" id="MobiDB-lite"/>
    </source>
</evidence>
<evidence type="ECO:0000313" key="3">
    <source>
        <dbReference type="Proteomes" id="UP000095287"/>
    </source>
</evidence>
<evidence type="ECO:0000313" key="4">
    <source>
        <dbReference type="WBParaSite" id="L893_g21048.t1"/>
    </source>
</evidence>